<keyword evidence="11" id="KW-0325">Glycoprotein</keyword>
<comment type="catalytic activity">
    <reaction evidence="13">
        <text>L-threonyl-[protein] + ATP = O-phospho-L-threonyl-[protein] + ADP + H(+)</text>
        <dbReference type="Rhea" id="RHEA:46608"/>
        <dbReference type="Rhea" id="RHEA-COMP:11060"/>
        <dbReference type="Rhea" id="RHEA-COMP:11605"/>
        <dbReference type="ChEBI" id="CHEBI:15378"/>
        <dbReference type="ChEBI" id="CHEBI:30013"/>
        <dbReference type="ChEBI" id="CHEBI:30616"/>
        <dbReference type="ChEBI" id="CHEBI:61977"/>
        <dbReference type="ChEBI" id="CHEBI:456216"/>
    </reaction>
</comment>
<sequence length="782" mass="86347">MALQGKGRLIMQSSLVMVVVLVALAAAITAEAAAQAPPPPRCLNQKCGDLTVPFPFGMEKDCYKESKDDTFLINCSHSTNPPTAYWGNIPVTNISLEEGELQIQRFITRDCYDQQGVRTNDGKNYSSIQTSDDFTISDTKNMFMAVGCDTDALFEGYQGGERYTSGCTSFCQSLPNISDSCSGIGCCQTSIPSGSKNQTITLGSYYNHEYSWNLSNCSYAFVVEDGKFNFSGEKSFLELYNTERLPMILNWEIGNESCSAAQKRGDYACMANTKCVNRTINIESASSGYFCQCLDGYQGNPYLPDGCQDIDECALNSTLCNNGKCKNQAGNYSCSCNSGYKHRDAITCIKSASVISLKITLGIPLSILVLVVASFCIYLEMKNRKFNKLKQKYFEDNGGLFLKQELASYAGSVRTAARIFTEEELKKATNNYHVSEKIGEGGYGTVYRGILSNKQVVAIKKSKVSAPITESRQFVNEVIVLSQIQHKNVVRLLGCCLETQTPILVYEFIAHGTLYEHIHRKNNKGTSPLSLPLRLKIASDTAEALAYLHYSTSTPIIHRDVKATNILLDEKYTAKVSDFGASRLVPDQDENKLSTFVQGTVGYLDPEYLQSNILTEKSDVYSFGVVLAELLTSQRALCFEKPEAERNLAKVFVSLFDSDRLGQILDDEIVEGHFERVTKVADLAKRCLRLRGEERPSMKEVAAELDGLVSTMELYPSGGKPNFPRTHKDTDYLLGSPVSSSSLVDIRGEGDAGSYSSILIGADYERSMQNQIQMVTPYGDGR</sequence>
<organism evidence="20 21">
    <name type="scientific">Prunus avium</name>
    <name type="common">Cherry</name>
    <name type="synonym">Cerasus avium</name>
    <dbReference type="NCBI Taxonomy" id="42229"/>
    <lineage>
        <taxon>Eukaryota</taxon>
        <taxon>Viridiplantae</taxon>
        <taxon>Streptophyta</taxon>
        <taxon>Embryophyta</taxon>
        <taxon>Tracheophyta</taxon>
        <taxon>Spermatophyta</taxon>
        <taxon>Magnoliopsida</taxon>
        <taxon>eudicotyledons</taxon>
        <taxon>Gunneridae</taxon>
        <taxon>Pentapetalae</taxon>
        <taxon>rosids</taxon>
        <taxon>fabids</taxon>
        <taxon>Rosales</taxon>
        <taxon>Rosaceae</taxon>
        <taxon>Amygdaloideae</taxon>
        <taxon>Amygdaleae</taxon>
        <taxon>Prunus</taxon>
    </lineage>
</organism>
<evidence type="ECO:0000256" key="14">
    <source>
        <dbReference type="PROSITE-ProRule" id="PRU00076"/>
    </source>
</evidence>
<dbReference type="FunFam" id="2.10.25.10:FF:000038">
    <property type="entry name" value="Fibrillin 2"/>
    <property type="match status" value="1"/>
</dbReference>
<keyword evidence="20" id="KW-1185">Reference proteome</keyword>
<evidence type="ECO:0000313" key="20">
    <source>
        <dbReference type="Proteomes" id="UP000515124"/>
    </source>
</evidence>
<evidence type="ECO:0000256" key="15">
    <source>
        <dbReference type="PROSITE-ProRule" id="PRU10141"/>
    </source>
</evidence>
<dbReference type="CDD" id="cd14066">
    <property type="entry name" value="STKc_IRAK"/>
    <property type="match status" value="1"/>
</dbReference>
<dbReference type="GO" id="GO:0007166">
    <property type="term" value="P:cell surface receptor signaling pathway"/>
    <property type="evidence" value="ECO:0007669"/>
    <property type="project" value="InterPro"/>
</dbReference>
<dbReference type="SMART" id="SM00179">
    <property type="entry name" value="EGF_CA"/>
    <property type="match status" value="1"/>
</dbReference>
<dbReference type="GO" id="GO:0030247">
    <property type="term" value="F:polysaccharide binding"/>
    <property type="evidence" value="ECO:0007669"/>
    <property type="project" value="InterPro"/>
</dbReference>
<dbReference type="FunFam" id="3.30.200.20:FF:000337">
    <property type="entry name" value="Wall-associated receptor kinase 3"/>
    <property type="match status" value="1"/>
</dbReference>
<dbReference type="PANTHER" id="PTHR27005">
    <property type="entry name" value="WALL-ASSOCIATED RECEPTOR KINASE-LIKE 21"/>
    <property type="match status" value="1"/>
</dbReference>
<dbReference type="Proteomes" id="UP000515124">
    <property type="component" value="Unplaced"/>
</dbReference>
<dbReference type="InterPro" id="IPR001881">
    <property type="entry name" value="EGF-like_Ca-bd_dom"/>
</dbReference>
<evidence type="ECO:0000256" key="1">
    <source>
        <dbReference type="ARBA" id="ARBA00004479"/>
    </source>
</evidence>
<dbReference type="GO" id="GO:0004674">
    <property type="term" value="F:protein serine/threonine kinase activity"/>
    <property type="evidence" value="ECO:0007669"/>
    <property type="project" value="UniProtKB-KW"/>
</dbReference>
<dbReference type="Pfam" id="PF07645">
    <property type="entry name" value="EGF_CA"/>
    <property type="match status" value="1"/>
</dbReference>
<keyword evidence="5 17" id="KW-0732">Signal</keyword>
<dbReference type="SMART" id="SM00181">
    <property type="entry name" value="EGF"/>
    <property type="match status" value="2"/>
</dbReference>
<dbReference type="GO" id="GO:0005524">
    <property type="term" value="F:ATP binding"/>
    <property type="evidence" value="ECO:0007669"/>
    <property type="project" value="UniProtKB-UniRule"/>
</dbReference>
<keyword evidence="16" id="KW-0812">Transmembrane</keyword>
<dbReference type="GO" id="GO:0005509">
    <property type="term" value="F:calcium ion binding"/>
    <property type="evidence" value="ECO:0007669"/>
    <property type="project" value="InterPro"/>
</dbReference>
<keyword evidence="3 14" id="KW-0245">EGF-like domain</keyword>
<dbReference type="InterPro" id="IPR000742">
    <property type="entry name" value="EGF"/>
</dbReference>
<evidence type="ECO:0000256" key="2">
    <source>
        <dbReference type="ARBA" id="ARBA00022527"/>
    </source>
</evidence>
<dbReference type="GO" id="GO:0005886">
    <property type="term" value="C:plasma membrane"/>
    <property type="evidence" value="ECO:0007669"/>
    <property type="project" value="TreeGrafter"/>
</dbReference>
<dbReference type="PROSITE" id="PS01187">
    <property type="entry name" value="EGF_CA"/>
    <property type="match status" value="1"/>
</dbReference>
<dbReference type="SUPFAM" id="SSF56112">
    <property type="entry name" value="Protein kinase-like (PK-like)"/>
    <property type="match status" value="1"/>
</dbReference>
<dbReference type="PROSITE" id="PS00010">
    <property type="entry name" value="ASX_HYDROXYL"/>
    <property type="match status" value="1"/>
</dbReference>
<feature type="domain" description="Protein kinase" evidence="18">
    <location>
        <begin position="432"/>
        <end position="709"/>
    </location>
</feature>
<dbReference type="Gene3D" id="3.30.200.20">
    <property type="entry name" value="Phosphorylase Kinase, domain 1"/>
    <property type="match status" value="1"/>
</dbReference>
<keyword evidence="2" id="KW-0723">Serine/threonine-protein kinase</keyword>
<keyword evidence="9 15" id="KW-0067">ATP-binding</keyword>
<evidence type="ECO:0000256" key="17">
    <source>
        <dbReference type="SAM" id="SignalP"/>
    </source>
</evidence>
<keyword evidence="4" id="KW-0808">Transferase</keyword>
<dbReference type="Pfam" id="PF13947">
    <property type="entry name" value="GUB_WAK_bind"/>
    <property type="match status" value="1"/>
</dbReference>
<keyword evidence="6" id="KW-0677">Repeat</keyword>
<dbReference type="SUPFAM" id="SSF57196">
    <property type="entry name" value="EGF/Laminin"/>
    <property type="match status" value="1"/>
</dbReference>
<name>A0A6P5SZ84_PRUAV</name>
<comment type="catalytic activity">
    <reaction evidence="12">
        <text>L-seryl-[protein] + ATP = O-phospho-L-seryl-[protein] + ADP + H(+)</text>
        <dbReference type="Rhea" id="RHEA:17989"/>
        <dbReference type="Rhea" id="RHEA-COMP:9863"/>
        <dbReference type="Rhea" id="RHEA-COMP:11604"/>
        <dbReference type="ChEBI" id="CHEBI:15378"/>
        <dbReference type="ChEBI" id="CHEBI:29999"/>
        <dbReference type="ChEBI" id="CHEBI:30616"/>
        <dbReference type="ChEBI" id="CHEBI:83421"/>
        <dbReference type="ChEBI" id="CHEBI:456216"/>
    </reaction>
</comment>
<dbReference type="Gene3D" id="2.10.25.10">
    <property type="entry name" value="Laminin"/>
    <property type="match status" value="2"/>
</dbReference>
<comment type="subcellular location">
    <subcellularLocation>
        <location evidence="1">Membrane</location>
        <topology evidence="1">Single-pass type I membrane protein</topology>
    </subcellularLocation>
</comment>
<keyword evidence="16" id="KW-0472">Membrane</keyword>
<dbReference type="InterPro" id="IPR045274">
    <property type="entry name" value="WAK-like"/>
</dbReference>
<evidence type="ECO:0000256" key="11">
    <source>
        <dbReference type="ARBA" id="ARBA00023180"/>
    </source>
</evidence>
<dbReference type="RefSeq" id="XP_021821649.1">
    <property type="nucleotide sequence ID" value="XM_021965957.1"/>
</dbReference>
<dbReference type="Pfam" id="PF07714">
    <property type="entry name" value="PK_Tyr_Ser-Thr"/>
    <property type="match status" value="1"/>
</dbReference>
<comment type="caution">
    <text evidence="14">Lacks conserved residue(s) required for the propagation of feature annotation.</text>
</comment>
<keyword evidence="8" id="KW-0418">Kinase</keyword>
<keyword evidence="10" id="KW-1015">Disulfide bond</keyword>
<accession>A0A6P5SZ84</accession>
<evidence type="ECO:0000256" key="3">
    <source>
        <dbReference type="ARBA" id="ARBA00022536"/>
    </source>
</evidence>
<keyword evidence="7 15" id="KW-0547">Nucleotide-binding</keyword>
<dbReference type="InterPro" id="IPR018097">
    <property type="entry name" value="EGF_Ca-bd_CS"/>
</dbReference>
<dbReference type="InterPro" id="IPR025287">
    <property type="entry name" value="WAK_GUB"/>
</dbReference>
<evidence type="ECO:0000259" key="18">
    <source>
        <dbReference type="PROSITE" id="PS50011"/>
    </source>
</evidence>
<evidence type="ECO:0000256" key="7">
    <source>
        <dbReference type="ARBA" id="ARBA00022741"/>
    </source>
</evidence>
<dbReference type="PROSITE" id="PS50026">
    <property type="entry name" value="EGF_3"/>
    <property type="match status" value="1"/>
</dbReference>
<evidence type="ECO:0000256" key="9">
    <source>
        <dbReference type="ARBA" id="ARBA00022840"/>
    </source>
</evidence>
<evidence type="ECO:0000256" key="8">
    <source>
        <dbReference type="ARBA" id="ARBA00022777"/>
    </source>
</evidence>
<dbReference type="InterPro" id="IPR011009">
    <property type="entry name" value="Kinase-like_dom_sf"/>
</dbReference>
<dbReference type="InterPro" id="IPR000719">
    <property type="entry name" value="Prot_kinase_dom"/>
</dbReference>
<dbReference type="KEGG" id="pavi:110763196"/>
<keyword evidence="16" id="KW-1133">Transmembrane helix</keyword>
<dbReference type="Gene3D" id="1.10.510.10">
    <property type="entry name" value="Transferase(Phosphotransferase) domain 1"/>
    <property type="match status" value="1"/>
</dbReference>
<dbReference type="SMART" id="SM00220">
    <property type="entry name" value="S_TKc"/>
    <property type="match status" value="1"/>
</dbReference>
<feature type="chain" id="PRO_5027775410" evidence="17">
    <location>
        <begin position="26"/>
        <end position="782"/>
    </location>
</feature>
<evidence type="ECO:0000256" key="10">
    <source>
        <dbReference type="ARBA" id="ARBA00023157"/>
    </source>
</evidence>
<evidence type="ECO:0000259" key="19">
    <source>
        <dbReference type="PROSITE" id="PS50026"/>
    </source>
</evidence>
<evidence type="ECO:0000256" key="5">
    <source>
        <dbReference type="ARBA" id="ARBA00022729"/>
    </source>
</evidence>
<evidence type="ECO:0000256" key="4">
    <source>
        <dbReference type="ARBA" id="ARBA00022679"/>
    </source>
</evidence>
<dbReference type="InterPro" id="IPR049883">
    <property type="entry name" value="NOTCH1_EGF-like"/>
</dbReference>
<dbReference type="PROSITE" id="PS50011">
    <property type="entry name" value="PROTEIN_KINASE_DOM"/>
    <property type="match status" value="1"/>
</dbReference>
<feature type="transmembrane region" description="Helical" evidence="16">
    <location>
        <begin position="359"/>
        <end position="379"/>
    </location>
</feature>
<feature type="domain" description="EGF-like" evidence="19">
    <location>
        <begin position="309"/>
        <end position="346"/>
    </location>
</feature>
<dbReference type="InterPro" id="IPR008271">
    <property type="entry name" value="Ser/Thr_kinase_AS"/>
</dbReference>
<evidence type="ECO:0000256" key="12">
    <source>
        <dbReference type="ARBA" id="ARBA00047558"/>
    </source>
</evidence>
<evidence type="ECO:0000256" key="13">
    <source>
        <dbReference type="ARBA" id="ARBA00047951"/>
    </source>
</evidence>
<dbReference type="AlphaFoldDB" id="A0A6P5SZ84"/>
<dbReference type="InterPro" id="IPR000152">
    <property type="entry name" value="EGF-type_Asp/Asn_hydroxyl_site"/>
</dbReference>
<evidence type="ECO:0000313" key="21">
    <source>
        <dbReference type="RefSeq" id="XP_021821649.1"/>
    </source>
</evidence>
<proteinExistence type="predicted"/>
<dbReference type="PANTHER" id="PTHR27005:SF468">
    <property type="entry name" value="OS01G0310500 PROTEIN"/>
    <property type="match status" value="1"/>
</dbReference>
<gene>
    <name evidence="21" type="primary">LOC110763196</name>
</gene>
<dbReference type="PROSITE" id="PS00108">
    <property type="entry name" value="PROTEIN_KINASE_ST"/>
    <property type="match status" value="1"/>
</dbReference>
<dbReference type="FunFam" id="1.10.510.10:FF:000084">
    <property type="entry name" value="Wall-associated receptor kinase 2"/>
    <property type="match status" value="1"/>
</dbReference>
<evidence type="ECO:0000256" key="16">
    <source>
        <dbReference type="SAM" id="Phobius"/>
    </source>
</evidence>
<feature type="binding site" evidence="15">
    <location>
        <position position="461"/>
    </location>
    <ligand>
        <name>ATP</name>
        <dbReference type="ChEBI" id="CHEBI:30616"/>
    </ligand>
</feature>
<dbReference type="PROSITE" id="PS00107">
    <property type="entry name" value="PROTEIN_KINASE_ATP"/>
    <property type="match status" value="1"/>
</dbReference>
<reference evidence="21" key="1">
    <citation type="submission" date="2025-08" db="UniProtKB">
        <authorList>
            <consortium name="RefSeq"/>
        </authorList>
    </citation>
    <scope>IDENTIFICATION</scope>
</reference>
<evidence type="ECO:0000256" key="6">
    <source>
        <dbReference type="ARBA" id="ARBA00022737"/>
    </source>
</evidence>
<dbReference type="CDD" id="cd00054">
    <property type="entry name" value="EGF_CA"/>
    <property type="match status" value="1"/>
</dbReference>
<feature type="signal peptide" evidence="17">
    <location>
        <begin position="1"/>
        <end position="25"/>
    </location>
</feature>
<dbReference type="InterPro" id="IPR017441">
    <property type="entry name" value="Protein_kinase_ATP_BS"/>
</dbReference>
<protein>
    <submittedName>
        <fullName evidence="21">Wall-associated receptor kinase 2-like</fullName>
    </submittedName>
</protein>
<dbReference type="InterPro" id="IPR001245">
    <property type="entry name" value="Ser-Thr/Tyr_kinase_cat_dom"/>
</dbReference>
<dbReference type="GeneID" id="110763196"/>